<gene>
    <name evidence="2" type="ORF">LWI28_014163</name>
</gene>
<dbReference type="PANTHER" id="PTHR34222">
    <property type="entry name" value="GAG_PRE-INTEGRS DOMAIN-CONTAINING PROTEIN"/>
    <property type="match status" value="1"/>
</dbReference>
<evidence type="ECO:0000313" key="2">
    <source>
        <dbReference type="EMBL" id="KAI9186143.1"/>
    </source>
</evidence>
<dbReference type="AlphaFoldDB" id="A0AAD5J5E2"/>
<protein>
    <recommendedName>
        <fullName evidence="4">Retrotransposon gag domain-containing protein</fullName>
    </recommendedName>
</protein>
<comment type="caution">
    <text evidence="2">The sequence shown here is derived from an EMBL/GenBank/DDBJ whole genome shotgun (WGS) entry which is preliminary data.</text>
</comment>
<sequence length="112" mass="12957">MFIRLLIAHAIREVVACTYYDGAYQSIIYELNSKAFHTRQSGRPISEYYGELNTIWDMKCTHCGQKNHTRDAFWRLYGYPEWYLEKKKKGPPKTRTVSIASASTLSSSPSIL</sequence>
<keyword evidence="1" id="KW-0732">Signal</keyword>
<evidence type="ECO:0008006" key="4">
    <source>
        <dbReference type="Google" id="ProtNLM"/>
    </source>
</evidence>
<proteinExistence type="predicted"/>
<keyword evidence="3" id="KW-1185">Reference proteome</keyword>
<evidence type="ECO:0000313" key="3">
    <source>
        <dbReference type="Proteomes" id="UP001064489"/>
    </source>
</evidence>
<dbReference type="PANTHER" id="PTHR34222:SF99">
    <property type="entry name" value="PROTEIN, PUTATIVE-RELATED"/>
    <property type="match status" value="1"/>
</dbReference>
<dbReference type="EMBL" id="JAJSOW010000100">
    <property type="protein sequence ID" value="KAI9186143.1"/>
    <property type="molecule type" value="Genomic_DNA"/>
</dbReference>
<evidence type="ECO:0000256" key="1">
    <source>
        <dbReference type="SAM" id="SignalP"/>
    </source>
</evidence>
<feature type="chain" id="PRO_5042173772" description="Retrotransposon gag domain-containing protein" evidence="1">
    <location>
        <begin position="17"/>
        <end position="112"/>
    </location>
</feature>
<reference evidence="2" key="1">
    <citation type="journal article" date="2022" name="Plant J.">
        <title>Strategies of tolerance reflected in two North American maple genomes.</title>
        <authorList>
            <person name="McEvoy S.L."/>
            <person name="Sezen U.U."/>
            <person name="Trouern-Trend A."/>
            <person name="McMahon S.M."/>
            <person name="Schaberg P.G."/>
            <person name="Yang J."/>
            <person name="Wegrzyn J.L."/>
            <person name="Swenson N.G."/>
        </authorList>
    </citation>
    <scope>NUCLEOTIDE SEQUENCE</scope>
    <source>
        <strain evidence="2">91603</strain>
    </source>
</reference>
<feature type="signal peptide" evidence="1">
    <location>
        <begin position="1"/>
        <end position="16"/>
    </location>
</feature>
<accession>A0AAD5J5E2</accession>
<organism evidence="2 3">
    <name type="scientific">Acer negundo</name>
    <name type="common">Box elder</name>
    <dbReference type="NCBI Taxonomy" id="4023"/>
    <lineage>
        <taxon>Eukaryota</taxon>
        <taxon>Viridiplantae</taxon>
        <taxon>Streptophyta</taxon>
        <taxon>Embryophyta</taxon>
        <taxon>Tracheophyta</taxon>
        <taxon>Spermatophyta</taxon>
        <taxon>Magnoliopsida</taxon>
        <taxon>eudicotyledons</taxon>
        <taxon>Gunneridae</taxon>
        <taxon>Pentapetalae</taxon>
        <taxon>rosids</taxon>
        <taxon>malvids</taxon>
        <taxon>Sapindales</taxon>
        <taxon>Sapindaceae</taxon>
        <taxon>Hippocastanoideae</taxon>
        <taxon>Acereae</taxon>
        <taxon>Acer</taxon>
    </lineage>
</organism>
<dbReference type="Proteomes" id="UP001064489">
    <property type="component" value="Chromosome 3"/>
</dbReference>
<reference evidence="2" key="2">
    <citation type="submission" date="2023-02" db="EMBL/GenBank/DDBJ databases">
        <authorList>
            <person name="Swenson N.G."/>
            <person name="Wegrzyn J.L."/>
            <person name="Mcevoy S.L."/>
        </authorList>
    </citation>
    <scope>NUCLEOTIDE SEQUENCE</scope>
    <source>
        <strain evidence="2">91603</strain>
        <tissue evidence="2">Leaf</tissue>
    </source>
</reference>
<name>A0AAD5J5E2_ACENE</name>